<reference evidence="3 4" key="1">
    <citation type="journal article" date="2023" name="Nucleic Acids Res.">
        <title>The hologenome of Daphnia magna reveals possible DNA methylation and microbiome-mediated evolution of the host genome.</title>
        <authorList>
            <person name="Chaturvedi A."/>
            <person name="Li X."/>
            <person name="Dhandapani V."/>
            <person name="Marshall H."/>
            <person name="Kissane S."/>
            <person name="Cuenca-Cambronero M."/>
            <person name="Asole G."/>
            <person name="Calvet F."/>
            <person name="Ruiz-Romero M."/>
            <person name="Marangio P."/>
            <person name="Guigo R."/>
            <person name="Rago D."/>
            <person name="Mirbahai L."/>
            <person name="Eastwood N."/>
            <person name="Colbourne J.K."/>
            <person name="Zhou J."/>
            <person name="Mallon E."/>
            <person name="Orsini L."/>
        </authorList>
    </citation>
    <scope>NUCLEOTIDE SEQUENCE [LARGE SCALE GENOMIC DNA]</scope>
    <source>
        <strain evidence="3">LRV0_1</strain>
    </source>
</reference>
<feature type="signal peptide" evidence="2">
    <location>
        <begin position="1"/>
        <end position="27"/>
    </location>
</feature>
<dbReference type="EMBL" id="JAOYFB010000038">
    <property type="protein sequence ID" value="KAK4027432.1"/>
    <property type="molecule type" value="Genomic_DNA"/>
</dbReference>
<keyword evidence="4" id="KW-1185">Reference proteome</keyword>
<keyword evidence="2" id="KW-0732">Signal</keyword>
<gene>
    <name evidence="3" type="ORF">OUZ56_016478</name>
</gene>
<accession>A0ABR0AQP9</accession>
<evidence type="ECO:0000256" key="1">
    <source>
        <dbReference type="SAM" id="MobiDB-lite"/>
    </source>
</evidence>
<sequence>MNCGNSFLVKLALTPTWLFGSVRSIEGKDLWEELNRRLVENKIPQTSSDLELNKFMINTQSCLFSVMGGNKFSTILANNYCSPPLIDLYARMSATQDDTPAGVRSRRTLQAALQQWGRAFAHISRNRREAVINVTDPRVDYLLKDKAVFTTGKEAREHLFTGEFLNLMLKEASQDDETLAKRYQAAAATSSEKRNPIRMVRYDNLAPRDYGDDFQPTE</sequence>
<feature type="region of interest" description="Disordered" evidence="1">
    <location>
        <begin position="186"/>
        <end position="218"/>
    </location>
</feature>
<comment type="caution">
    <text evidence="3">The sequence shown here is derived from an EMBL/GenBank/DDBJ whole genome shotgun (WGS) entry which is preliminary data.</text>
</comment>
<feature type="chain" id="PRO_5046854543" evidence="2">
    <location>
        <begin position="28"/>
        <end position="218"/>
    </location>
</feature>
<organism evidence="3 4">
    <name type="scientific">Daphnia magna</name>
    <dbReference type="NCBI Taxonomy" id="35525"/>
    <lineage>
        <taxon>Eukaryota</taxon>
        <taxon>Metazoa</taxon>
        <taxon>Ecdysozoa</taxon>
        <taxon>Arthropoda</taxon>
        <taxon>Crustacea</taxon>
        <taxon>Branchiopoda</taxon>
        <taxon>Diplostraca</taxon>
        <taxon>Cladocera</taxon>
        <taxon>Anomopoda</taxon>
        <taxon>Daphniidae</taxon>
        <taxon>Daphnia</taxon>
    </lineage>
</organism>
<evidence type="ECO:0000313" key="3">
    <source>
        <dbReference type="EMBL" id="KAK4027432.1"/>
    </source>
</evidence>
<evidence type="ECO:0000256" key="2">
    <source>
        <dbReference type="SAM" id="SignalP"/>
    </source>
</evidence>
<dbReference type="Proteomes" id="UP001234178">
    <property type="component" value="Unassembled WGS sequence"/>
</dbReference>
<protein>
    <submittedName>
        <fullName evidence="3">Uncharacterized protein</fullName>
    </submittedName>
</protein>
<name>A0ABR0AQP9_9CRUS</name>
<proteinExistence type="predicted"/>
<evidence type="ECO:0000313" key="4">
    <source>
        <dbReference type="Proteomes" id="UP001234178"/>
    </source>
</evidence>